<evidence type="ECO:0000313" key="3">
    <source>
        <dbReference type="Proteomes" id="UP000048965"/>
    </source>
</evidence>
<organism evidence="2 3">
    <name type="scientific">Streptomyces lydicamycinicus</name>
    <dbReference type="NCBI Taxonomy" id="1546107"/>
    <lineage>
        <taxon>Bacteria</taxon>
        <taxon>Bacillati</taxon>
        <taxon>Actinomycetota</taxon>
        <taxon>Actinomycetes</taxon>
        <taxon>Kitasatosporales</taxon>
        <taxon>Streptomycetaceae</taxon>
        <taxon>Streptomyces</taxon>
    </lineage>
</organism>
<dbReference type="RefSeq" id="WP_042162262.1">
    <property type="nucleotide sequence ID" value="NZ_BBNO01000013.1"/>
</dbReference>
<dbReference type="PANTHER" id="PTHR10504">
    <property type="entry name" value="BACTERICIDAL PERMEABILITY-INCREASING BPI PROTEIN-RELATED"/>
    <property type="match status" value="1"/>
</dbReference>
<dbReference type="AlphaFoldDB" id="A0A0N7YMY0"/>
<dbReference type="PANTHER" id="PTHR10504:SF131">
    <property type="entry name" value="BPI2 DOMAIN-CONTAINING PROTEIN"/>
    <property type="match status" value="1"/>
</dbReference>
<protein>
    <submittedName>
        <fullName evidence="2">Uncharacterized protein</fullName>
    </submittedName>
</protein>
<feature type="region of interest" description="Disordered" evidence="1">
    <location>
        <begin position="157"/>
        <end position="177"/>
    </location>
</feature>
<dbReference type="SUPFAM" id="SSF55394">
    <property type="entry name" value="Bactericidal permeability-increasing protein, BPI"/>
    <property type="match status" value="1"/>
</dbReference>
<accession>A0A0N7YMY0</accession>
<reference evidence="3" key="1">
    <citation type="submission" date="2014-09" db="EMBL/GenBank/DDBJ databases">
        <title>Whole genome shotgun sequence of Streptomyces sp. NBRC 110027.</title>
        <authorList>
            <person name="Komaki H."/>
            <person name="Ichikawa N."/>
            <person name="Katano-Makiyama Y."/>
            <person name="Hosoyama A."/>
            <person name="Hashimoto M."/>
            <person name="Uohara A."/>
            <person name="Kitahashi Y."/>
            <person name="Ohji S."/>
            <person name="Kimura A."/>
            <person name="Yamazoe A."/>
            <person name="Igarashi Y."/>
            <person name="Fujita N."/>
        </authorList>
    </citation>
    <scope>NUCLEOTIDE SEQUENCE [LARGE SCALE GENOMIC DNA]</scope>
    <source>
        <strain evidence="3">NBRC 110027</strain>
    </source>
</reference>
<keyword evidence="3" id="KW-1185">Reference proteome</keyword>
<feature type="compositionally biased region" description="Low complexity" evidence="1">
    <location>
        <begin position="159"/>
        <end position="172"/>
    </location>
</feature>
<dbReference type="InterPro" id="IPR017943">
    <property type="entry name" value="Bactericidal_perm-incr_a/b_dom"/>
</dbReference>
<dbReference type="Proteomes" id="UP000048965">
    <property type="component" value="Unassembled WGS sequence"/>
</dbReference>
<dbReference type="GO" id="GO:0008289">
    <property type="term" value="F:lipid binding"/>
    <property type="evidence" value="ECO:0007669"/>
    <property type="project" value="InterPro"/>
</dbReference>
<dbReference type="InterPro" id="IPR032942">
    <property type="entry name" value="BPI/LBP/Plunc"/>
</dbReference>
<name>A0A0N7YMY0_9ACTN</name>
<evidence type="ECO:0000256" key="1">
    <source>
        <dbReference type="SAM" id="MobiDB-lite"/>
    </source>
</evidence>
<proteinExistence type="predicted"/>
<dbReference type="EMBL" id="BBNO01000013">
    <property type="protein sequence ID" value="GAO12867.1"/>
    <property type="molecule type" value="Genomic_DNA"/>
</dbReference>
<reference evidence="2 3" key="2">
    <citation type="journal article" date="2015" name="Stand. Genomic Sci.">
        <title>Draft genome sequence of marine-derived Streptomyces sp. TP-A0598, a producer of anti-MRSA antibiotic lydicamycins.</title>
        <authorList>
            <person name="Komaki H."/>
            <person name="Ichikawa N."/>
            <person name="Hosoyama A."/>
            <person name="Fujita N."/>
            <person name="Igarashi Y."/>
        </authorList>
    </citation>
    <scope>NUCLEOTIDE SEQUENCE [LARGE SCALE GENOMIC DNA]</scope>
    <source>
        <strain evidence="2 3">NBRC 110027</strain>
    </source>
</reference>
<sequence>MQTLTVAIGAKGIDFFTKHYVTDVLANDLKGMKFPDHDVPGIKEFTIEDTGSTWVYCEHLDVNLTNGKLQGFDPVYQGVKQQSNGTFTLTYDAEKFTVPYTWAEQWDRKACTRFGCDPATSQGPNSFDYNPSIGKLDTTVTVSFAYDSGRNSYDIKYQSSSATPSDSSTEPPGDSVIQHEKGFWGGKHLNTDAVAAIGGVEFAKPVQDSINPMLASIPASGKLTDDITFNFAVGDSKLAFPGDNGITIGVTGEVAYKGTPYPGPQPTALPVPTPPVDDHHVEVYVSDYTVSALHWAYWKAGKLDLTLRPSDLPDPDSLKVKTYVTAVKAFKPYAAFAMTAQVTPVALPQKDIPQTYEFAQVYEFTQATETILQKQLPSDVYALIKTSLDGNAYTQTSDLTADLRQLGVAEQYDEAIGKATRVMGMVVTQNLEFALFIEDGKSRPQIVFDLLRTDVLQNLALGRSGNAQTMQYDFHKVTFDATLKSTTVPGFDKVDFGGMVWPIIGEPRYDEALQKLGKTGVALPIVQDFTFLFEQAQLSIQEHYVSVLADVAYKNA</sequence>
<comment type="caution">
    <text evidence="2">The sequence shown here is derived from an EMBL/GenBank/DDBJ whole genome shotgun (WGS) entry which is preliminary data.</text>
</comment>
<dbReference type="OrthoDB" id="8478190at2"/>
<dbReference type="Gene3D" id="3.15.20.10">
    <property type="entry name" value="Bactericidal permeability-increasing protein, domain 2"/>
    <property type="match status" value="2"/>
</dbReference>
<evidence type="ECO:0000313" key="2">
    <source>
        <dbReference type="EMBL" id="GAO12867.1"/>
    </source>
</evidence>
<gene>
    <name evidence="2" type="ORF">TPA0598_13_00510</name>
</gene>